<dbReference type="Proteomes" id="UP000609874">
    <property type="component" value="Unassembled WGS sequence"/>
</dbReference>
<dbReference type="Pfam" id="PF13474">
    <property type="entry name" value="SnoaL_3"/>
    <property type="match status" value="1"/>
</dbReference>
<evidence type="ECO:0000313" key="2">
    <source>
        <dbReference type="EMBL" id="MBD7996776.1"/>
    </source>
</evidence>
<proteinExistence type="predicted"/>
<keyword evidence="3" id="KW-1185">Reference proteome</keyword>
<dbReference type="EMBL" id="JACSQD010000008">
    <property type="protein sequence ID" value="MBD7996776.1"/>
    <property type="molecule type" value="Genomic_DNA"/>
</dbReference>
<dbReference type="SUPFAM" id="SSF54427">
    <property type="entry name" value="NTF2-like"/>
    <property type="match status" value="1"/>
</dbReference>
<comment type="caution">
    <text evidence="2">The sequence shown here is derived from an EMBL/GenBank/DDBJ whole genome shotgun (WGS) entry which is preliminary data.</text>
</comment>
<protein>
    <submittedName>
        <fullName evidence="2">Nuclear transport factor 2 family protein</fullName>
    </submittedName>
</protein>
<dbReference type="InterPro" id="IPR037401">
    <property type="entry name" value="SnoaL-like"/>
</dbReference>
<organism evidence="2 3">
    <name type="scientific">Arthrobacter gallicola</name>
    <dbReference type="NCBI Taxonomy" id="2762225"/>
    <lineage>
        <taxon>Bacteria</taxon>
        <taxon>Bacillati</taxon>
        <taxon>Actinomycetota</taxon>
        <taxon>Actinomycetes</taxon>
        <taxon>Micrococcales</taxon>
        <taxon>Micrococcaceae</taxon>
        <taxon>Arthrobacter</taxon>
    </lineage>
</organism>
<evidence type="ECO:0000313" key="3">
    <source>
        <dbReference type="Proteomes" id="UP000609874"/>
    </source>
</evidence>
<dbReference type="Gene3D" id="3.10.450.50">
    <property type="match status" value="1"/>
</dbReference>
<accession>A0ABR8UW38</accession>
<sequence length="137" mass="14852">MDLTRDEVQTAAQRLVAAFAATDTEAYFDAFAEDATFVFHTEPARLESRGEYRALWESWTAEGWAIESCISTNVRIQLAGPSAIFTHDVHTVAGTPGAAEETRERETIVFARTADGSVLAVHEHLSPAPAASANEAE</sequence>
<evidence type="ECO:0000259" key="1">
    <source>
        <dbReference type="Pfam" id="PF13474"/>
    </source>
</evidence>
<gene>
    <name evidence="2" type="ORF">H9639_15875</name>
</gene>
<name>A0ABR8UW38_9MICC</name>
<dbReference type="InterPro" id="IPR032710">
    <property type="entry name" value="NTF2-like_dom_sf"/>
</dbReference>
<feature type="domain" description="SnoaL-like" evidence="1">
    <location>
        <begin position="8"/>
        <end position="128"/>
    </location>
</feature>
<dbReference type="RefSeq" id="WP_191809047.1">
    <property type="nucleotide sequence ID" value="NZ_JACSQD010000008.1"/>
</dbReference>
<reference evidence="2 3" key="1">
    <citation type="submission" date="2020-08" db="EMBL/GenBank/DDBJ databases">
        <title>A Genomic Blueprint of the Chicken Gut Microbiome.</title>
        <authorList>
            <person name="Gilroy R."/>
            <person name="Ravi A."/>
            <person name="Getino M."/>
            <person name="Pursley I."/>
            <person name="Horton D.L."/>
            <person name="Alikhan N.-F."/>
            <person name="Baker D."/>
            <person name="Gharbi K."/>
            <person name="Hall N."/>
            <person name="Watson M."/>
            <person name="Adriaenssens E.M."/>
            <person name="Foster-Nyarko E."/>
            <person name="Jarju S."/>
            <person name="Secka A."/>
            <person name="Antonio M."/>
            <person name="Oren A."/>
            <person name="Chaudhuri R."/>
            <person name="La Ragione R.M."/>
            <person name="Hildebrand F."/>
            <person name="Pallen M.J."/>
        </authorList>
    </citation>
    <scope>NUCLEOTIDE SEQUENCE [LARGE SCALE GENOMIC DNA]</scope>
    <source>
        <strain evidence="2 3">Sa2CUA1</strain>
    </source>
</reference>